<comment type="caution">
    <text evidence="1">The sequence shown here is derived from an EMBL/GenBank/DDBJ whole genome shotgun (WGS) entry which is preliminary data.</text>
</comment>
<accession>A0ABS9L333</accession>
<dbReference type="EMBL" id="JAKLTQ010000001">
    <property type="protein sequence ID" value="MCG2621020.1"/>
    <property type="molecule type" value="Genomic_DNA"/>
</dbReference>
<evidence type="ECO:0000313" key="1">
    <source>
        <dbReference type="EMBL" id="MCG2621020.1"/>
    </source>
</evidence>
<gene>
    <name evidence="1" type="ORF">LVY72_03720</name>
</gene>
<proteinExistence type="predicted"/>
<evidence type="ECO:0000313" key="2">
    <source>
        <dbReference type="Proteomes" id="UP001165368"/>
    </source>
</evidence>
<protein>
    <submittedName>
        <fullName evidence="1">Uncharacterized protein</fullName>
    </submittedName>
</protein>
<dbReference type="Proteomes" id="UP001165368">
    <property type="component" value="Unassembled WGS sequence"/>
</dbReference>
<organism evidence="1 2">
    <name type="scientific">Arthrobacter hankyongi</name>
    <dbReference type="NCBI Taxonomy" id="2904801"/>
    <lineage>
        <taxon>Bacteria</taxon>
        <taxon>Bacillati</taxon>
        <taxon>Actinomycetota</taxon>
        <taxon>Actinomycetes</taxon>
        <taxon>Micrococcales</taxon>
        <taxon>Micrococcaceae</taxon>
        <taxon>Arthrobacter</taxon>
    </lineage>
</organism>
<dbReference type="RefSeq" id="WP_237818095.1">
    <property type="nucleotide sequence ID" value="NZ_JAKLTQ010000001.1"/>
</dbReference>
<name>A0ABS9L333_9MICC</name>
<keyword evidence="2" id="KW-1185">Reference proteome</keyword>
<sequence length="77" mass="8246">MTTDVNPQASFSTLVVRVWQEQDHAQGFRARLYLGPATGGEPLVGAASSPDGVLEWASRWLQGLVQEDVPPQRAAAG</sequence>
<reference evidence="1" key="1">
    <citation type="submission" date="2022-01" db="EMBL/GenBank/DDBJ databases">
        <authorList>
            <person name="Jo J.-H."/>
            <person name="Im W.-T."/>
        </authorList>
    </citation>
    <scope>NUCLEOTIDE SEQUENCE</scope>
    <source>
        <strain evidence="1">I2-34</strain>
    </source>
</reference>